<evidence type="ECO:0000256" key="1">
    <source>
        <dbReference type="SAM" id="Coils"/>
    </source>
</evidence>
<feature type="coiled-coil region" evidence="1">
    <location>
        <begin position="35"/>
        <end position="65"/>
    </location>
</feature>
<name>X0WJS5_9ZZZZ</name>
<feature type="non-terminal residue" evidence="2">
    <location>
        <position position="1"/>
    </location>
</feature>
<reference evidence="2" key="1">
    <citation type="journal article" date="2014" name="Front. Microbiol.">
        <title>High frequency of phylogenetically diverse reductive dehalogenase-homologous genes in deep subseafloor sedimentary metagenomes.</title>
        <authorList>
            <person name="Kawai M."/>
            <person name="Futagami T."/>
            <person name="Toyoda A."/>
            <person name="Takaki Y."/>
            <person name="Nishi S."/>
            <person name="Hori S."/>
            <person name="Arai W."/>
            <person name="Tsubouchi T."/>
            <person name="Morono Y."/>
            <person name="Uchiyama I."/>
            <person name="Ito T."/>
            <person name="Fujiyama A."/>
            <person name="Inagaki F."/>
            <person name="Takami H."/>
        </authorList>
    </citation>
    <scope>NUCLEOTIDE SEQUENCE</scope>
    <source>
        <strain evidence="2">Expedition CK06-06</strain>
    </source>
</reference>
<accession>X0WJS5</accession>
<gene>
    <name evidence="2" type="ORF">S01H1_66514</name>
</gene>
<dbReference type="AlphaFoldDB" id="X0WJS5"/>
<evidence type="ECO:0000313" key="2">
    <source>
        <dbReference type="EMBL" id="GAG31229.1"/>
    </source>
</evidence>
<evidence type="ECO:0008006" key="3">
    <source>
        <dbReference type="Google" id="ProtNLM"/>
    </source>
</evidence>
<organism evidence="2">
    <name type="scientific">marine sediment metagenome</name>
    <dbReference type="NCBI Taxonomy" id="412755"/>
    <lineage>
        <taxon>unclassified sequences</taxon>
        <taxon>metagenomes</taxon>
        <taxon>ecological metagenomes</taxon>
    </lineage>
</organism>
<dbReference type="EMBL" id="BARS01043984">
    <property type="protein sequence ID" value="GAG31229.1"/>
    <property type="molecule type" value="Genomic_DNA"/>
</dbReference>
<sequence length="78" mass="9402">YIDPGYDYYNSVEIVSIYKVIKEVELDFEKIPTIIQMMEDMRENIKQEKAKLKSDEERKERVKDKELLKQLLNKYGTP</sequence>
<comment type="caution">
    <text evidence="2">The sequence shown here is derived from an EMBL/GenBank/DDBJ whole genome shotgun (WGS) entry which is preliminary data.</text>
</comment>
<protein>
    <recommendedName>
        <fullName evidence="3">Peptidase S74 domain-containing protein</fullName>
    </recommendedName>
</protein>
<proteinExistence type="predicted"/>
<keyword evidence="1" id="KW-0175">Coiled coil</keyword>